<keyword evidence="2" id="KW-1185">Reference proteome</keyword>
<evidence type="ECO:0000313" key="2">
    <source>
        <dbReference type="Proteomes" id="UP000824782"/>
    </source>
</evidence>
<protein>
    <submittedName>
        <fullName evidence="1">Uncharacterized protein</fullName>
    </submittedName>
</protein>
<dbReference type="EMBL" id="WNYA01090008">
    <property type="protein sequence ID" value="KAG8534813.1"/>
    <property type="molecule type" value="Genomic_DNA"/>
</dbReference>
<accession>A0AAV6YF83</accession>
<reference evidence="1" key="1">
    <citation type="thesis" date="2020" institute="ProQuest LLC" country="789 East Eisenhower Parkway, Ann Arbor, MI, USA">
        <title>Comparative Genomics and Chromosome Evolution.</title>
        <authorList>
            <person name="Mudd A.B."/>
        </authorList>
    </citation>
    <scope>NUCLEOTIDE SEQUENCE</scope>
    <source>
        <strain evidence="1">237g6f4</strain>
        <tissue evidence="1">Blood</tissue>
    </source>
</reference>
<name>A0AAV6YF83_ENGPU</name>
<dbReference type="AlphaFoldDB" id="A0AAV6YF83"/>
<organism evidence="1 2">
    <name type="scientific">Engystomops pustulosus</name>
    <name type="common">Tungara frog</name>
    <name type="synonym">Physalaemus pustulosus</name>
    <dbReference type="NCBI Taxonomy" id="76066"/>
    <lineage>
        <taxon>Eukaryota</taxon>
        <taxon>Metazoa</taxon>
        <taxon>Chordata</taxon>
        <taxon>Craniata</taxon>
        <taxon>Vertebrata</taxon>
        <taxon>Euteleostomi</taxon>
        <taxon>Amphibia</taxon>
        <taxon>Batrachia</taxon>
        <taxon>Anura</taxon>
        <taxon>Neobatrachia</taxon>
        <taxon>Hyloidea</taxon>
        <taxon>Leptodactylidae</taxon>
        <taxon>Leiuperinae</taxon>
        <taxon>Engystomops</taxon>
    </lineage>
</organism>
<proteinExistence type="predicted"/>
<comment type="caution">
    <text evidence="1">The sequence shown here is derived from an EMBL/GenBank/DDBJ whole genome shotgun (WGS) entry which is preliminary data.</text>
</comment>
<dbReference type="Proteomes" id="UP000824782">
    <property type="component" value="Unassembled WGS sequence"/>
</dbReference>
<sequence length="81" mass="9045">MKDLTLYRPLCGVISGWAMCFIGLMQKLMDGFSVDGYILPKHCVHNFLLHTTTFSTNGVHNYYSYHNSLQSAVGGGWLTEG</sequence>
<evidence type="ECO:0000313" key="1">
    <source>
        <dbReference type="EMBL" id="KAG8534813.1"/>
    </source>
</evidence>
<gene>
    <name evidence="1" type="ORF">GDO81_030238</name>
</gene>